<feature type="domain" description="GP-PDE" evidence="1">
    <location>
        <begin position="32"/>
        <end position="268"/>
    </location>
</feature>
<dbReference type="SUPFAM" id="SSF51695">
    <property type="entry name" value="PLC-like phosphodiesterases"/>
    <property type="match status" value="1"/>
</dbReference>
<dbReference type="InParanoid" id="A0A423PZW4"/>
<dbReference type="PANTHER" id="PTHR46211">
    <property type="entry name" value="GLYCEROPHOSPHORYL DIESTER PHOSPHODIESTERASE"/>
    <property type="match status" value="1"/>
</dbReference>
<name>A0A423PZW4_9GAMM</name>
<dbReference type="Gene3D" id="3.20.20.190">
    <property type="entry name" value="Phosphatidylinositol (PI) phosphodiesterase"/>
    <property type="match status" value="1"/>
</dbReference>
<dbReference type="Pfam" id="PF03009">
    <property type="entry name" value="GDPD"/>
    <property type="match status" value="1"/>
</dbReference>
<dbReference type="GO" id="GO:0006629">
    <property type="term" value="P:lipid metabolic process"/>
    <property type="evidence" value="ECO:0007669"/>
    <property type="project" value="InterPro"/>
</dbReference>
<reference evidence="2 3" key="1">
    <citation type="submission" date="2013-10" db="EMBL/GenBank/DDBJ databases">
        <title>Salinisphaera japonica YTM-1 Genome Sequencing.</title>
        <authorList>
            <person name="Lai Q."/>
            <person name="Li C."/>
            <person name="Shao Z."/>
        </authorList>
    </citation>
    <scope>NUCLEOTIDE SEQUENCE [LARGE SCALE GENOMIC DNA]</scope>
    <source>
        <strain evidence="2 3">YTM-1</strain>
    </source>
</reference>
<dbReference type="InterPro" id="IPR017946">
    <property type="entry name" value="PLC-like_Pdiesterase_TIM-brl"/>
</dbReference>
<proteinExistence type="predicted"/>
<dbReference type="PROSITE" id="PS51704">
    <property type="entry name" value="GP_PDE"/>
    <property type="match status" value="1"/>
</dbReference>
<organism evidence="2 3">
    <name type="scientific">Salinisphaera japonica YTM-1</name>
    <dbReference type="NCBI Taxonomy" id="1209778"/>
    <lineage>
        <taxon>Bacteria</taxon>
        <taxon>Pseudomonadati</taxon>
        <taxon>Pseudomonadota</taxon>
        <taxon>Gammaproteobacteria</taxon>
        <taxon>Salinisphaerales</taxon>
        <taxon>Salinisphaeraceae</taxon>
        <taxon>Salinisphaera</taxon>
    </lineage>
</organism>
<evidence type="ECO:0000313" key="3">
    <source>
        <dbReference type="Proteomes" id="UP000285310"/>
    </source>
</evidence>
<sequence>MAPWLEHILLAGCERLVGLRAHKPTPEQLARTVIVAHRGERDGKQIIENTLAAFDPVVAAGVGAIEFDIRYTRDDEPVVHHDATLARTFDIDTAIADLSWAELQRQAPAVAHLNTMIARYARRAVLMIELKERGTPVAEQRLHAALHDLVPVRDYRFLSLVPALFDAVADTPAAARVIVAKTNWRDMRAWSKQHPCGGIAGPFLFIRQADIDTLTADNAFIGSGFLTQHSALMHEIARGVPWIFTNRPLALQSMVDAALEESSANERK</sequence>
<protein>
    <submittedName>
        <fullName evidence="2">Glycerophosphoryl diester phosphodiesterase</fullName>
    </submittedName>
</protein>
<accession>A0A423PZW4</accession>
<evidence type="ECO:0000313" key="2">
    <source>
        <dbReference type="EMBL" id="ROO31281.1"/>
    </source>
</evidence>
<gene>
    <name evidence="2" type="ORF">SAJA_02980</name>
</gene>
<dbReference type="PANTHER" id="PTHR46211:SF1">
    <property type="entry name" value="GLYCEROPHOSPHODIESTER PHOSPHODIESTERASE, CYTOPLASMIC"/>
    <property type="match status" value="1"/>
</dbReference>
<dbReference type="AlphaFoldDB" id="A0A423PZW4"/>
<comment type="caution">
    <text evidence="2">The sequence shown here is derived from an EMBL/GenBank/DDBJ whole genome shotgun (WGS) entry which is preliminary data.</text>
</comment>
<dbReference type="RefSeq" id="WP_184999716.1">
    <property type="nucleotide sequence ID" value="NZ_AYKG01000006.1"/>
</dbReference>
<dbReference type="GO" id="GO:0008081">
    <property type="term" value="F:phosphoric diester hydrolase activity"/>
    <property type="evidence" value="ECO:0007669"/>
    <property type="project" value="InterPro"/>
</dbReference>
<keyword evidence="3" id="KW-1185">Reference proteome</keyword>
<dbReference type="Proteomes" id="UP000285310">
    <property type="component" value="Unassembled WGS sequence"/>
</dbReference>
<dbReference type="InterPro" id="IPR030395">
    <property type="entry name" value="GP_PDE_dom"/>
</dbReference>
<dbReference type="EMBL" id="AYKG01000006">
    <property type="protein sequence ID" value="ROO31281.1"/>
    <property type="molecule type" value="Genomic_DNA"/>
</dbReference>
<evidence type="ECO:0000259" key="1">
    <source>
        <dbReference type="PROSITE" id="PS51704"/>
    </source>
</evidence>